<dbReference type="Pfam" id="PF00534">
    <property type="entry name" value="Glycos_transf_1"/>
    <property type="match status" value="1"/>
</dbReference>
<dbReference type="Pfam" id="PF13439">
    <property type="entry name" value="Glyco_transf_4"/>
    <property type="match status" value="1"/>
</dbReference>
<protein>
    <submittedName>
        <fullName evidence="3">Glycosyltransferase family 4 protein</fullName>
    </submittedName>
</protein>
<gene>
    <name evidence="3" type="ORF">KQP59_02905</name>
</gene>
<dbReference type="PANTHER" id="PTHR12526:SF630">
    <property type="entry name" value="GLYCOSYLTRANSFERASE"/>
    <property type="match status" value="1"/>
</dbReference>
<evidence type="ECO:0000313" key="3">
    <source>
        <dbReference type="EMBL" id="UYU72079.1"/>
    </source>
</evidence>
<dbReference type="RefSeq" id="WP_008760674.1">
    <property type="nucleotide sequence ID" value="NZ_CP083681.1"/>
</dbReference>
<reference evidence="3" key="1">
    <citation type="submission" date="2021-06" db="EMBL/GenBank/DDBJ databases">
        <title>Interrogation of the integrated mobile genetic elements in gut-associated Bacteroides with a consensus prediction approach.</title>
        <authorList>
            <person name="Campbell D.E."/>
            <person name="Leigh J.R."/>
            <person name="Kim T."/>
            <person name="England W."/>
            <person name="Whitaker R.J."/>
            <person name="Degnan P.H."/>
        </authorList>
    </citation>
    <scope>NUCLEOTIDE SEQUENCE</scope>
    <source>
        <strain evidence="3">VPI-BTDOT2</strain>
    </source>
</reference>
<name>A0AA46UC37_BACT4</name>
<accession>A0AA46UC37</accession>
<organism evidence="3 4">
    <name type="scientific">Bacteroides thetaiotaomicron</name>
    <dbReference type="NCBI Taxonomy" id="818"/>
    <lineage>
        <taxon>Bacteria</taxon>
        <taxon>Pseudomonadati</taxon>
        <taxon>Bacteroidota</taxon>
        <taxon>Bacteroidia</taxon>
        <taxon>Bacteroidales</taxon>
        <taxon>Bacteroidaceae</taxon>
        <taxon>Bacteroides</taxon>
    </lineage>
</organism>
<dbReference type="InterPro" id="IPR028098">
    <property type="entry name" value="Glyco_trans_4-like_N"/>
</dbReference>
<dbReference type="EMBL" id="CP083681">
    <property type="protein sequence ID" value="UYU72079.1"/>
    <property type="molecule type" value="Genomic_DNA"/>
</dbReference>
<evidence type="ECO:0000313" key="4">
    <source>
        <dbReference type="Proteomes" id="UP001156216"/>
    </source>
</evidence>
<dbReference type="Proteomes" id="UP001156216">
    <property type="component" value="Chromosome"/>
</dbReference>
<proteinExistence type="predicted"/>
<dbReference type="GO" id="GO:0016757">
    <property type="term" value="F:glycosyltransferase activity"/>
    <property type="evidence" value="ECO:0007669"/>
    <property type="project" value="InterPro"/>
</dbReference>
<feature type="domain" description="Glycosyltransferase subfamily 4-like N-terminal" evidence="2">
    <location>
        <begin position="14"/>
        <end position="176"/>
    </location>
</feature>
<feature type="domain" description="Glycosyl transferase family 1" evidence="1">
    <location>
        <begin position="182"/>
        <end position="338"/>
    </location>
</feature>
<sequence length="365" mass="41741">MKLCFFIDDITHTGGIERVVSLLCGQFAVSHQDLEIEIVSQFRSSKVLAYEFVGAKITYLSEKDYDAKPHSFQRMFRILGNVLNVRKHFKKNKYDVIVGQSYPNNILLYLAGVDLSNVIAAEHVYYDYYGSFLKKLRLHVYKKCFKVVVLTSKDKECYDNHFPSEHTYLIPNPVVLTETFASPLDSKVAIAVGRIQYQKGFDTLVEVFKRVHEKHPDWIVQIYGDGSLRAELEQQIAGAGLNGIINLMGCSNEIYKKLRDAAFYIMSSRFEGFPMVLIEAQSQGIPIVSFDCPNGPWDIIDNGVNGILVEDQNKDALCDGICYMIEHPEERKAMGKKSLKNVDQYSTVVVCNMWKRLFEEIIRKK</sequence>
<dbReference type="CDD" id="cd03820">
    <property type="entry name" value="GT4_AmsD-like"/>
    <property type="match status" value="1"/>
</dbReference>
<evidence type="ECO:0000259" key="2">
    <source>
        <dbReference type="Pfam" id="PF13439"/>
    </source>
</evidence>
<dbReference type="AlphaFoldDB" id="A0AA46UC37"/>
<dbReference type="Gene3D" id="3.40.50.2000">
    <property type="entry name" value="Glycogen Phosphorylase B"/>
    <property type="match status" value="2"/>
</dbReference>
<evidence type="ECO:0000259" key="1">
    <source>
        <dbReference type="Pfam" id="PF00534"/>
    </source>
</evidence>
<dbReference type="PANTHER" id="PTHR12526">
    <property type="entry name" value="GLYCOSYLTRANSFERASE"/>
    <property type="match status" value="1"/>
</dbReference>
<dbReference type="InterPro" id="IPR001296">
    <property type="entry name" value="Glyco_trans_1"/>
</dbReference>
<dbReference type="SUPFAM" id="SSF53756">
    <property type="entry name" value="UDP-Glycosyltransferase/glycogen phosphorylase"/>
    <property type="match status" value="1"/>
</dbReference>